<keyword evidence="1" id="KW-0833">Ubl conjugation pathway</keyword>
<dbReference type="AlphaFoldDB" id="A0A0J6LD73"/>
<keyword evidence="1" id="KW-1035">Host cytoplasm</keyword>
<dbReference type="GO" id="GO:0016567">
    <property type="term" value="P:protein ubiquitination"/>
    <property type="evidence" value="ECO:0007669"/>
    <property type="project" value="InterPro"/>
</dbReference>
<evidence type="ECO:0000256" key="1">
    <source>
        <dbReference type="PROSITE-ProRule" id="PRU01398"/>
    </source>
</evidence>
<comment type="similarity">
    <text evidence="1">Belongs to the LRR-containing bacterial E3 ligase family.</text>
</comment>
<dbReference type="GO" id="GO:0005576">
    <property type="term" value="C:extracellular region"/>
    <property type="evidence" value="ECO:0007669"/>
    <property type="project" value="UniProtKB-UniRule"/>
</dbReference>
<dbReference type="Gene3D" id="1.20.58.360">
    <property type="entry name" value="Shigella T3SS effector IpaH defines"/>
    <property type="match status" value="1"/>
</dbReference>
<evidence type="ECO:0000259" key="2">
    <source>
        <dbReference type="PROSITE" id="PS52053"/>
    </source>
</evidence>
<comment type="caution">
    <text evidence="1">Lacks conserved residue(s) required for the propagation of feature annotation.</text>
</comment>
<sequence length="110" mass="12618">MLYRNIAKVTPEAIERAYLEVIAAEETPAFMAQLLGREYWVDFLKSKYPDDFLASEQLQLSERDGLEERFTAIDDAYSKAVDALGKKNAAERKQLLTQLTERERSQVADD</sequence>
<gene>
    <name evidence="3" type="ORF">TU86_18835</name>
</gene>
<dbReference type="PROSITE" id="PS52053">
    <property type="entry name" value="NEL"/>
    <property type="match status" value="1"/>
</dbReference>
<dbReference type="GO" id="GO:0004842">
    <property type="term" value="F:ubiquitin-protein transferase activity"/>
    <property type="evidence" value="ECO:0007669"/>
    <property type="project" value="InterPro"/>
</dbReference>
<dbReference type="Proteomes" id="UP000036325">
    <property type="component" value="Unassembled WGS sequence"/>
</dbReference>
<dbReference type="PATRIC" id="fig|1608994.3.peg.4480"/>
<protein>
    <recommendedName>
        <fullName evidence="2">NEL domain-containing protein</fullName>
    </recommendedName>
</protein>
<feature type="domain" description="NEL" evidence="2">
    <location>
        <begin position="1"/>
        <end position="110"/>
    </location>
</feature>
<evidence type="ECO:0000313" key="3">
    <source>
        <dbReference type="EMBL" id="KMN12306.1"/>
    </source>
</evidence>
<organism evidence="3 4">
    <name type="scientific">Pseudomonas weihenstephanensis</name>
    <dbReference type="NCBI Taxonomy" id="1608994"/>
    <lineage>
        <taxon>Bacteria</taxon>
        <taxon>Pseudomonadati</taxon>
        <taxon>Pseudomonadota</taxon>
        <taxon>Gammaproteobacteria</taxon>
        <taxon>Pseudomonadales</taxon>
        <taxon>Pseudomonadaceae</taxon>
        <taxon>Pseudomonas</taxon>
    </lineage>
</organism>
<comment type="caution">
    <text evidence="3">The sequence shown here is derived from an EMBL/GenBank/DDBJ whole genome shotgun (WGS) entry which is preliminary data.</text>
</comment>
<dbReference type="EMBL" id="JYLF01000009">
    <property type="protein sequence ID" value="KMN12306.1"/>
    <property type="molecule type" value="Genomic_DNA"/>
</dbReference>
<reference evidence="3 4" key="1">
    <citation type="submission" date="2015-02" db="EMBL/GenBank/DDBJ databases">
        <title>Pseudomonas helleri sp. nov. and Pseudomonas weihenstephanensis sp. nov., isolated from raw cows milk.</title>
        <authorList>
            <person name="von Neubeck M."/>
            <person name="Huptas C."/>
            <person name="Wenning M."/>
            <person name="Scherer S."/>
        </authorList>
    </citation>
    <scope>NUCLEOTIDE SEQUENCE [LARGE SCALE GENOMIC DNA]</scope>
    <source>
        <strain evidence="3 4">DSM 29166</strain>
    </source>
</reference>
<accession>A0A0J6LD73</accession>
<dbReference type="InterPro" id="IPR029487">
    <property type="entry name" value="NEL_dom"/>
</dbReference>
<keyword evidence="1" id="KW-0964">Secreted</keyword>
<dbReference type="Pfam" id="PF14496">
    <property type="entry name" value="NEL"/>
    <property type="match status" value="1"/>
</dbReference>
<name>A0A0J6LD73_9PSED</name>
<proteinExistence type="inferred from homology"/>
<evidence type="ECO:0000313" key="4">
    <source>
        <dbReference type="Proteomes" id="UP000036325"/>
    </source>
</evidence>